<evidence type="ECO:0000256" key="2">
    <source>
        <dbReference type="SAM" id="SignalP"/>
    </source>
</evidence>
<reference evidence="3 4" key="1">
    <citation type="submission" date="2017-12" db="EMBL/GenBank/DDBJ databases">
        <title>Genome sequence of the mycotoxigenic crop pathogen Fusarium proliferatum, strain ITEM 2341 from Date Palm.</title>
        <authorList>
            <person name="Almiman B.F."/>
            <person name="Shittu T.A."/>
            <person name="Muthumeenakshi S."/>
            <person name="Baroncelli R."/>
            <person name="Sreenivasaprasada S."/>
        </authorList>
    </citation>
    <scope>NUCLEOTIDE SEQUENCE [LARGE SCALE GENOMIC DNA]</scope>
    <source>
        <strain evidence="3 4">ITEM 2341</strain>
    </source>
</reference>
<feature type="signal peptide" evidence="2">
    <location>
        <begin position="1"/>
        <end position="21"/>
    </location>
</feature>
<dbReference type="Proteomes" id="UP000251714">
    <property type="component" value="Unassembled WGS sequence"/>
</dbReference>
<sequence>MHSAWTLITVLLASSAPSALGGKCNAPREAGENNNCLGSYNDCVARNNQLCAGECFGQPAGGAGAPCYTGCTTRNQHLQETGAAGSDEQHKKTCSQEGDSYYCNCDSKSSRGTLVD</sequence>
<protein>
    <submittedName>
        <fullName evidence="3">Uncharacterized protein</fullName>
    </submittedName>
</protein>
<keyword evidence="2" id="KW-0732">Signal</keyword>
<proteinExistence type="predicted"/>
<dbReference type="EMBL" id="PKMI01000002">
    <property type="protein sequence ID" value="RBA21241.1"/>
    <property type="molecule type" value="Genomic_DNA"/>
</dbReference>
<accession>A0A365NK72</accession>
<organism evidence="3 4">
    <name type="scientific">Gibberella intermedia</name>
    <name type="common">Bulb rot disease fungus</name>
    <name type="synonym">Fusarium proliferatum</name>
    <dbReference type="NCBI Taxonomy" id="948311"/>
    <lineage>
        <taxon>Eukaryota</taxon>
        <taxon>Fungi</taxon>
        <taxon>Dikarya</taxon>
        <taxon>Ascomycota</taxon>
        <taxon>Pezizomycotina</taxon>
        <taxon>Sordariomycetes</taxon>
        <taxon>Hypocreomycetidae</taxon>
        <taxon>Hypocreales</taxon>
        <taxon>Nectriaceae</taxon>
        <taxon>Fusarium</taxon>
        <taxon>Fusarium fujikuroi species complex</taxon>
    </lineage>
</organism>
<evidence type="ECO:0000313" key="4">
    <source>
        <dbReference type="Proteomes" id="UP000251714"/>
    </source>
</evidence>
<dbReference type="AlphaFoldDB" id="A0A365NK72"/>
<evidence type="ECO:0000256" key="1">
    <source>
        <dbReference type="SAM" id="MobiDB-lite"/>
    </source>
</evidence>
<comment type="caution">
    <text evidence="3">The sequence shown here is derived from an EMBL/GenBank/DDBJ whole genome shotgun (WGS) entry which is preliminary data.</text>
</comment>
<name>A0A365NK72_GIBIN</name>
<feature type="region of interest" description="Disordered" evidence="1">
    <location>
        <begin position="80"/>
        <end position="99"/>
    </location>
</feature>
<gene>
    <name evidence="3" type="ORF">FPRO05_07555</name>
</gene>
<feature type="chain" id="PRO_5016852122" evidence="2">
    <location>
        <begin position="22"/>
        <end position="116"/>
    </location>
</feature>
<evidence type="ECO:0000313" key="3">
    <source>
        <dbReference type="EMBL" id="RBA21241.1"/>
    </source>
</evidence>